<reference evidence="2 3" key="1">
    <citation type="submission" date="2018-03" db="EMBL/GenBank/DDBJ databases">
        <title>Whole genome sequencing of Histamine producing bacteria.</title>
        <authorList>
            <person name="Butler K."/>
        </authorList>
    </citation>
    <scope>NUCLEOTIDE SEQUENCE [LARGE SCALE GENOMIC DNA]</scope>
    <source>
        <strain evidence="2 3">Res.4.1</strain>
    </source>
</reference>
<evidence type="ECO:0008006" key="4">
    <source>
        <dbReference type="Google" id="ProtNLM"/>
    </source>
</evidence>
<evidence type="ECO:0000313" key="2">
    <source>
        <dbReference type="EMBL" id="PSV08590.1"/>
    </source>
</evidence>
<dbReference type="PROSITE" id="PS51257">
    <property type="entry name" value="PROKAR_LIPOPROTEIN"/>
    <property type="match status" value="1"/>
</dbReference>
<name>A0A2T3KQR7_PHOLD</name>
<evidence type="ECO:0000256" key="1">
    <source>
        <dbReference type="SAM" id="SignalP"/>
    </source>
</evidence>
<keyword evidence="1" id="KW-0732">Signal</keyword>
<evidence type="ECO:0000313" key="3">
    <source>
        <dbReference type="Proteomes" id="UP000240530"/>
    </source>
</evidence>
<dbReference type="Proteomes" id="UP000240530">
    <property type="component" value="Unassembled WGS sequence"/>
</dbReference>
<feature type="chain" id="PRO_5015759857" description="Lipoprotein" evidence="1">
    <location>
        <begin position="23"/>
        <end position="163"/>
    </location>
</feature>
<protein>
    <recommendedName>
        <fullName evidence="4">Lipoprotein</fullName>
    </recommendedName>
</protein>
<accession>A0A2T3KQR7</accession>
<feature type="signal peptide" evidence="1">
    <location>
        <begin position="1"/>
        <end position="22"/>
    </location>
</feature>
<comment type="caution">
    <text evidence="2">The sequence shown here is derived from an EMBL/GenBank/DDBJ whole genome shotgun (WGS) entry which is preliminary data.</text>
</comment>
<sequence>MKSLYLTLFTAALLFGCGGGGGDDGNTNTDTPQQAVPNPDQNVDVPATGGTGDSTAKFEDLVIPDNFDLSTTYDMPISIDLDTTEPMSLSVYGDFTVADDGSITPIAGSKIISGQIANGDFNGVIAATGALKNVLIEAWYQDPNKAPFQTVVSVDAEGISISN</sequence>
<organism evidence="2 3">
    <name type="scientific">Photobacterium leiognathi subsp. mandapamensis</name>
    <name type="common">Photobacterium mandapamensis</name>
    <dbReference type="NCBI Taxonomy" id="48408"/>
    <lineage>
        <taxon>Bacteria</taxon>
        <taxon>Pseudomonadati</taxon>
        <taxon>Pseudomonadota</taxon>
        <taxon>Gammaproteobacteria</taxon>
        <taxon>Vibrionales</taxon>
        <taxon>Vibrionaceae</taxon>
        <taxon>Photobacterium</taxon>
    </lineage>
</organism>
<proteinExistence type="predicted"/>
<dbReference type="EMBL" id="PYNS01000028">
    <property type="protein sequence ID" value="PSV08590.1"/>
    <property type="molecule type" value="Genomic_DNA"/>
</dbReference>
<dbReference type="AlphaFoldDB" id="A0A2T3KQR7"/>
<dbReference type="RefSeq" id="WP_107185968.1">
    <property type="nucleotide sequence ID" value="NZ_JAWQGC010000002.1"/>
</dbReference>
<gene>
    <name evidence="2" type="ORF">C0W93_18400</name>
</gene>